<proteinExistence type="predicted"/>
<dbReference type="Proteomes" id="UP000003150">
    <property type="component" value="Unassembled WGS sequence"/>
</dbReference>
<comment type="caution">
    <text evidence="1">The sequence shown here is derived from an EMBL/GenBank/DDBJ whole genome shotgun (WGS) entry which is preliminary data.</text>
</comment>
<sequence>MSDGFSASRGASTLDTLGKTPDVVKHASLSIVTRIRLTCAGIA</sequence>
<protein>
    <submittedName>
        <fullName evidence="1">Uncharacterized protein</fullName>
    </submittedName>
</protein>
<gene>
    <name evidence="1" type="ORF">HMPREF0970_01811</name>
</gene>
<organism evidence="1 2">
    <name type="scientific">Schaalia odontolytica F0309</name>
    <dbReference type="NCBI Taxonomy" id="649742"/>
    <lineage>
        <taxon>Bacteria</taxon>
        <taxon>Bacillati</taxon>
        <taxon>Actinomycetota</taxon>
        <taxon>Actinomycetes</taxon>
        <taxon>Actinomycetales</taxon>
        <taxon>Actinomycetaceae</taxon>
        <taxon>Schaalia</taxon>
    </lineage>
</organism>
<dbReference type="EMBL" id="ACYT02000070">
    <property type="protein sequence ID" value="EFF79264.1"/>
    <property type="molecule type" value="Genomic_DNA"/>
</dbReference>
<name>D4U0R8_9ACTO</name>
<evidence type="ECO:0000313" key="2">
    <source>
        <dbReference type="Proteomes" id="UP000003150"/>
    </source>
</evidence>
<evidence type="ECO:0000313" key="1">
    <source>
        <dbReference type="EMBL" id="EFF79264.1"/>
    </source>
</evidence>
<reference evidence="1 2" key="1">
    <citation type="submission" date="2009-10" db="EMBL/GenBank/DDBJ databases">
        <authorList>
            <person name="Weinstock G."/>
            <person name="Sodergren E."/>
            <person name="Clifton S."/>
            <person name="Fulton L."/>
            <person name="Fulton B."/>
            <person name="Courtney L."/>
            <person name="Fronick C."/>
            <person name="Harrison M."/>
            <person name="Strong C."/>
            <person name="Farmer C."/>
            <person name="Delahaunty K."/>
            <person name="Markovic C."/>
            <person name="Hall O."/>
            <person name="Minx P."/>
            <person name="Tomlinson C."/>
            <person name="Mitreva M."/>
            <person name="Nelson J."/>
            <person name="Hou S."/>
            <person name="Wollam A."/>
            <person name="Pepin K.H."/>
            <person name="Johnson M."/>
            <person name="Bhonagiri V."/>
            <person name="Nash W.E."/>
            <person name="Warren W."/>
            <person name="Chinwalla A."/>
            <person name="Mardis E.R."/>
            <person name="Wilson R.K."/>
        </authorList>
    </citation>
    <scope>NUCLEOTIDE SEQUENCE [LARGE SCALE GENOMIC DNA]</scope>
    <source>
        <strain evidence="1 2">F0309</strain>
    </source>
</reference>
<dbReference type="HOGENOM" id="CLU_3228492_0_0_11"/>
<accession>D4U0R8</accession>
<dbReference type="AlphaFoldDB" id="D4U0R8"/>